<proteinExistence type="predicted"/>
<dbReference type="PROSITE" id="PS51257">
    <property type="entry name" value="PROKAR_LIPOPROTEIN"/>
    <property type="match status" value="1"/>
</dbReference>
<evidence type="ECO:0000256" key="5">
    <source>
        <dbReference type="ARBA" id="ARBA00022729"/>
    </source>
</evidence>
<feature type="signal peptide" evidence="8">
    <location>
        <begin position="1"/>
        <end position="23"/>
    </location>
</feature>
<dbReference type="GO" id="GO:0009279">
    <property type="term" value="C:cell outer membrane"/>
    <property type="evidence" value="ECO:0007669"/>
    <property type="project" value="UniProtKB-SubCell"/>
</dbReference>
<dbReference type="OrthoDB" id="6064544at2"/>
<evidence type="ECO:0000256" key="7">
    <source>
        <dbReference type="ARBA" id="ARBA00023237"/>
    </source>
</evidence>
<organism evidence="9 10">
    <name type="scientific">Pseudofulvimonas gallinarii</name>
    <dbReference type="NCBI Taxonomy" id="634155"/>
    <lineage>
        <taxon>Bacteria</taxon>
        <taxon>Pseudomonadati</taxon>
        <taxon>Pseudomonadota</taxon>
        <taxon>Gammaproteobacteria</taxon>
        <taxon>Lysobacterales</taxon>
        <taxon>Rhodanobacteraceae</taxon>
        <taxon>Pseudofulvimonas</taxon>
    </lineage>
</organism>
<accession>A0A4S3KWE7</accession>
<keyword evidence="6" id="KW-0472">Membrane</keyword>
<evidence type="ECO:0000256" key="3">
    <source>
        <dbReference type="ARBA" id="ARBA00004613"/>
    </source>
</evidence>
<keyword evidence="4" id="KW-0964">Secreted</keyword>
<sequence length="591" mass="60885">MKTVPWRVMSCLLLTFAVSSLHAASYSVGGAGCTHPTLQAALNAAATAAGGPHRIKLAAAELTTVGLTLNAPAHDITIEGGYAGCTSEMPTAGASTTIRQTGAARVWSMTGGDVALPRRTITLMRVRITGGNAAAASGGGIFVGGKLELRLAQGAVVTGNHALDGGGVALYSGGEAVEDVARLRLDEGAMVRDNSASRFGGGLHLLGGANATLLEGGVNDNTASLRGGGIYLDGPGTDLRIQTFGQSRVTVDGNTAGLAAFSTGNGYGGAIYSARARVLADTTGSPGEHKISLSGNTANFGGAIYAEGPTNGTFTFIELRDSAITGNYARGKGGAFYSRFAVDWVITHDSTGPCAVFLLGLVPCSLVFGNAAGNEGAPGFPGGGVFFLASDAGVSRSIARVRRTLFQSNEDIDGRAAIIEAEGANEYLIERSLFKGNIADGGGATFAALFRSGSANSWLLYSTVLDNHVDRLFVFGGTTLNVTGSIFWDPGTTIWMQPPSAMTHGDCLISHTTANLPGSVLTWDPRLDSRGRPRRRSDAWDYCATAAAADAEGRNGYDIPGVTNAYGLYDLGAYEQADVIFTHGMGSYPIN</sequence>
<evidence type="ECO:0000256" key="2">
    <source>
        <dbReference type="ARBA" id="ARBA00004442"/>
    </source>
</evidence>
<evidence type="ECO:0000256" key="1">
    <source>
        <dbReference type="ARBA" id="ARBA00004196"/>
    </source>
</evidence>
<dbReference type="SUPFAM" id="SSF51126">
    <property type="entry name" value="Pectin lyase-like"/>
    <property type="match status" value="2"/>
</dbReference>
<comment type="caution">
    <text evidence="9">The sequence shown here is derived from an EMBL/GenBank/DDBJ whole genome shotgun (WGS) entry which is preliminary data.</text>
</comment>
<protein>
    <submittedName>
        <fullName evidence="9">Putative outer membrane repeat protein</fullName>
    </submittedName>
</protein>
<evidence type="ECO:0000256" key="4">
    <source>
        <dbReference type="ARBA" id="ARBA00022525"/>
    </source>
</evidence>
<evidence type="ECO:0000313" key="10">
    <source>
        <dbReference type="Proteomes" id="UP000294599"/>
    </source>
</evidence>
<dbReference type="InterPro" id="IPR011050">
    <property type="entry name" value="Pectin_lyase_fold/virulence"/>
</dbReference>
<dbReference type="AlphaFoldDB" id="A0A4S3KWE7"/>
<keyword evidence="7" id="KW-0998">Cell outer membrane</keyword>
<comment type="subcellular location">
    <subcellularLocation>
        <location evidence="1">Cell envelope</location>
    </subcellularLocation>
    <subcellularLocation>
        <location evidence="2">Cell outer membrane</location>
    </subcellularLocation>
    <subcellularLocation>
        <location evidence="3">Secreted</location>
    </subcellularLocation>
</comment>
<dbReference type="EMBL" id="SMAF01000012">
    <property type="protein sequence ID" value="TCS97542.1"/>
    <property type="molecule type" value="Genomic_DNA"/>
</dbReference>
<dbReference type="NCBIfam" id="TIGR01376">
    <property type="entry name" value="POMP_repeat"/>
    <property type="match status" value="1"/>
</dbReference>
<dbReference type="Pfam" id="PF02415">
    <property type="entry name" value="Chlam_PMP"/>
    <property type="match status" value="1"/>
</dbReference>
<evidence type="ECO:0000313" key="9">
    <source>
        <dbReference type="EMBL" id="TCS97542.1"/>
    </source>
</evidence>
<dbReference type="GO" id="GO:0005576">
    <property type="term" value="C:extracellular region"/>
    <property type="evidence" value="ECO:0007669"/>
    <property type="project" value="UniProtKB-SubCell"/>
</dbReference>
<evidence type="ECO:0000256" key="6">
    <source>
        <dbReference type="ARBA" id="ARBA00023136"/>
    </source>
</evidence>
<dbReference type="Proteomes" id="UP000294599">
    <property type="component" value="Unassembled WGS sequence"/>
</dbReference>
<dbReference type="InterPro" id="IPR003368">
    <property type="entry name" value="POMP_repeat"/>
</dbReference>
<feature type="chain" id="PRO_5030100300" evidence="8">
    <location>
        <begin position="24"/>
        <end position="591"/>
    </location>
</feature>
<keyword evidence="10" id="KW-1185">Reference proteome</keyword>
<reference evidence="9 10" key="1">
    <citation type="submission" date="2019-03" db="EMBL/GenBank/DDBJ databases">
        <title>Genomic Encyclopedia of Type Strains, Phase IV (KMG-IV): sequencing the most valuable type-strain genomes for metagenomic binning, comparative biology and taxonomic classification.</title>
        <authorList>
            <person name="Goeker M."/>
        </authorList>
    </citation>
    <scope>NUCLEOTIDE SEQUENCE [LARGE SCALE GENOMIC DNA]</scope>
    <source>
        <strain evidence="9 10">DSM 21944</strain>
    </source>
</reference>
<evidence type="ECO:0000256" key="8">
    <source>
        <dbReference type="SAM" id="SignalP"/>
    </source>
</evidence>
<gene>
    <name evidence="9" type="ORF">EDC25_11223</name>
</gene>
<dbReference type="RefSeq" id="WP_123523013.1">
    <property type="nucleotide sequence ID" value="NZ_JBHLWF010000014.1"/>
</dbReference>
<keyword evidence="5 8" id="KW-0732">Signal</keyword>
<name>A0A4S3KWE7_9GAMM</name>